<gene>
    <name evidence="7" type="ORF">A8135_03880</name>
    <name evidence="6" type="ORF">Ljam_0984</name>
</gene>
<dbReference type="Gene3D" id="3.40.50.1480">
    <property type="entry name" value="Adenosylhomocysteinase-like"/>
    <property type="match status" value="1"/>
</dbReference>
<evidence type="ECO:0000256" key="3">
    <source>
        <dbReference type="ARBA" id="ARBA00022563"/>
    </source>
</evidence>
<dbReference type="InterPro" id="IPR000043">
    <property type="entry name" value="Adenosylhomocysteinase-like"/>
</dbReference>
<dbReference type="PATRIC" id="fig|455.5.peg.1045"/>
<dbReference type="PANTHER" id="PTHR23420:SF0">
    <property type="entry name" value="ADENOSYLHOMOCYSTEINASE"/>
    <property type="match status" value="1"/>
</dbReference>
<dbReference type="EC" id="3.3.1.1" evidence="6"/>
<evidence type="ECO:0000313" key="7">
    <source>
        <dbReference type="EMBL" id="OCH97242.1"/>
    </source>
</evidence>
<dbReference type="RefSeq" id="WP_058449017.1">
    <property type="nucleotide sequence ID" value="NZ_CAAAJF010000009.1"/>
</dbReference>
<dbReference type="InterPro" id="IPR042172">
    <property type="entry name" value="Adenosylhomocyst_ase-like_sf"/>
</dbReference>
<dbReference type="GO" id="GO:0004013">
    <property type="term" value="F:adenosylhomocysteinase activity"/>
    <property type="evidence" value="ECO:0007669"/>
    <property type="project" value="TreeGrafter"/>
</dbReference>
<evidence type="ECO:0000259" key="5">
    <source>
        <dbReference type="SMART" id="SM00997"/>
    </source>
</evidence>
<evidence type="ECO:0000313" key="8">
    <source>
        <dbReference type="Proteomes" id="UP000054715"/>
    </source>
</evidence>
<dbReference type="OrthoDB" id="9805103at2"/>
<proteinExistence type="inferred from homology"/>
<dbReference type="STRING" id="455.Ljam_0984"/>
<dbReference type="EMBL" id="LNYG01000013">
    <property type="protein sequence ID" value="KTD06789.1"/>
    <property type="molecule type" value="Genomic_DNA"/>
</dbReference>
<comment type="caution">
    <text evidence="6">The sequence shown here is derived from an EMBL/GenBank/DDBJ whole genome shotgun (WGS) entry which is preliminary data.</text>
</comment>
<organism evidence="6 8">
    <name type="scientific">Legionella jamestowniensis</name>
    <dbReference type="NCBI Taxonomy" id="455"/>
    <lineage>
        <taxon>Bacteria</taxon>
        <taxon>Pseudomonadati</taxon>
        <taxon>Pseudomonadota</taxon>
        <taxon>Gammaproteobacteria</taxon>
        <taxon>Legionellales</taxon>
        <taxon>Legionellaceae</taxon>
        <taxon>Legionella</taxon>
    </lineage>
</organism>
<reference evidence="6 8" key="1">
    <citation type="submission" date="2015-11" db="EMBL/GenBank/DDBJ databases">
        <title>Genomic analysis of 38 Legionella species identifies large and diverse effector repertoires.</title>
        <authorList>
            <person name="Burstein D."/>
            <person name="Amaro F."/>
            <person name="Zusman T."/>
            <person name="Lifshitz Z."/>
            <person name="Cohen O."/>
            <person name="Gilbert J.A."/>
            <person name="Pupko T."/>
            <person name="Shuman H.A."/>
            <person name="Segal G."/>
        </authorList>
    </citation>
    <scope>NUCLEOTIDE SEQUENCE [LARGE SCALE GENOMIC DNA]</scope>
    <source>
        <strain evidence="6 8">JA-26-G1-E2</strain>
    </source>
</reference>
<evidence type="ECO:0000313" key="9">
    <source>
        <dbReference type="Proteomes" id="UP000093336"/>
    </source>
</evidence>
<evidence type="ECO:0000256" key="1">
    <source>
        <dbReference type="ARBA" id="ARBA00001911"/>
    </source>
</evidence>
<name>A0A0W0UFY6_9GAMM</name>
<dbReference type="InterPro" id="IPR015878">
    <property type="entry name" value="Ado_hCys_hydrolase_NAD-bd"/>
</dbReference>
<keyword evidence="3" id="KW-0554">One-carbon metabolism</keyword>
<dbReference type="SUPFAM" id="SSF51735">
    <property type="entry name" value="NAD(P)-binding Rossmann-fold domains"/>
    <property type="match status" value="1"/>
</dbReference>
<dbReference type="GO" id="GO:0033353">
    <property type="term" value="P:S-adenosylmethionine cycle"/>
    <property type="evidence" value="ECO:0007669"/>
    <property type="project" value="TreeGrafter"/>
</dbReference>
<dbReference type="EMBL" id="LYOZ01000051">
    <property type="protein sequence ID" value="OCH97242.1"/>
    <property type="molecule type" value="Genomic_DNA"/>
</dbReference>
<evidence type="ECO:0000313" key="6">
    <source>
        <dbReference type="EMBL" id="KTD06789.1"/>
    </source>
</evidence>
<dbReference type="InterPro" id="IPR036291">
    <property type="entry name" value="NAD(P)-bd_dom_sf"/>
</dbReference>
<dbReference type="SMART" id="SM00997">
    <property type="entry name" value="AdoHcyase_NAD"/>
    <property type="match status" value="1"/>
</dbReference>
<keyword evidence="6" id="KW-0378">Hydrolase</keyword>
<dbReference type="GO" id="GO:0005829">
    <property type="term" value="C:cytosol"/>
    <property type="evidence" value="ECO:0007669"/>
    <property type="project" value="TreeGrafter"/>
</dbReference>
<keyword evidence="9" id="KW-1185">Reference proteome</keyword>
<dbReference type="AlphaFoldDB" id="A0A0W0UFY6"/>
<evidence type="ECO:0000256" key="2">
    <source>
        <dbReference type="ARBA" id="ARBA00007122"/>
    </source>
</evidence>
<feature type="domain" description="S-adenosyl-L-homocysteine hydrolase NAD binding" evidence="5">
    <location>
        <begin position="161"/>
        <end position="304"/>
    </location>
</feature>
<dbReference type="Proteomes" id="UP000093336">
    <property type="component" value="Unassembled WGS sequence"/>
</dbReference>
<keyword evidence="4" id="KW-0520">NAD</keyword>
<dbReference type="Proteomes" id="UP000054715">
    <property type="component" value="Unassembled WGS sequence"/>
</dbReference>
<accession>A0A0W0UFY6</accession>
<dbReference type="PANTHER" id="PTHR23420">
    <property type="entry name" value="ADENOSYLHOMOCYSTEINASE"/>
    <property type="match status" value="1"/>
</dbReference>
<comment type="cofactor">
    <cofactor evidence="1">
        <name>NAD(+)</name>
        <dbReference type="ChEBI" id="CHEBI:57540"/>
    </cofactor>
</comment>
<sequence length="361" mass="40478">MPKHQDYSLLFQNNSEIFPDAPAKLLNDLTSQWLKSKPLAGIRLLHNIPLTYETLVKLESLLLAGANLTVTHTKCIAKLPDRKIVSLLNQIGIPYIQNHNEIKGEFDIALDCCAEVVDMPKVTITQGIVELTQSGGERYKKMNLPFPVINVDESHLKMLEGMYGTGESFVRSIKEQTGQSIRNKPFILFGFGKVGRGIVRYLLQETPYITVVDSSKNQLDKAKAFNVKTLHTSQLAMIKESAKGSFCIVTATGKLHVLSDYLCAADCPQAFIANMGALDEIGPQFHGDNVLCSRMPINFSLKHPTLLHFIDPIFYAHNLSAQLILENNYTSGYHPFPNYLDNLIVKLWNTYHPIDISDIYL</sequence>
<protein>
    <submittedName>
        <fullName evidence="6">Adenosylhomocysteinase</fullName>
        <ecNumber evidence="6">3.3.1.1</ecNumber>
    </submittedName>
</protein>
<dbReference type="SUPFAM" id="SSF52283">
    <property type="entry name" value="Formate/glycerate dehydrogenase catalytic domain-like"/>
    <property type="match status" value="1"/>
</dbReference>
<comment type="similarity">
    <text evidence="2">Belongs to the adenosylhomocysteinase family.</text>
</comment>
<reference evidence="7 9" key="2">
    <citation type="submission" date="2016-05" db="EMBL/GenBank/DDBJ databases">
        <authorList>
            <person name="Prochazka B."/>
            <person name="Indra A."/>
            <person name="Hasenberger P."/>
            <person name="Blaschitz M."/>
            <person name="Wagner L."/>
            <person name="Wewalka G."/>
            <person name="Sorschag S."/>
            <person name="Schmid D."/>
            <person name="Ruppitsch W."/>
        </authorList>
    </citation>
    <scope>NUCLEOTIDE SEQUENCE [LARGE SCALE GENOMIC DNA]</scope>
    <source>
        <strain evidence="7 9">974010_12</strain>
    </source>
</reference>
<dbReference type="Gene3D" id="3.40.50.720">
    <property type="entry name" value="NAD(P)-binding Rossmann-like Domain"/>
    <property type="match status" value="1"/>
</dbReference>
<dbReference type="GO" id="GO:0006730">
    <property type="term" value="P:one-carbon metabolic process"/>
    <property type="evidence" value="ECO:0007669"/>
    <property type="project" value="UniProtKB-KW"/>
</dbReference>
<evidence type="ECO:0000256" key="4">
    <source>
        <dbReference type="ARBA" id="ARBA00023027"/>
    </source>
</evidence>